<dbReference type="EMBL" id="EF677693">
    <property type="protein sequence ID" value="ABR17500.1"/>
    <property type="molecule type" value="mRNA"/>
</dbReference>
<organism evidence="1">
    <name type="scientific">Picea sitchensis</name>
    <name type="common">Sitka spruce</name>
    <name type="synonym">Pinus sitchensis</name>
    <dbReference type="NCBI Taxonomy" id="3332"/>
    <lineage>
        <taxon>Eukaryota</taxon>
        <taxon>Viridiplantae</taxon>
        <taxon>Streptophyta</taxon>
        <taxon>Embryophyta</taxon>
        <taxon>Tracheophyta</taxon>
        <taxon>Spermatophyta</taxon>
        <taxon>Pinopsida</taxon>
        <taxon>Pinidae</taxon>
        <taxon>Conifers I</taxon>
        <taxon>Pinales</taxon>
        <taxon>Pinaceae</taxon>
        <taxon>Picea</taxon>
    </lineage>
</organism>
<proteinExistence type="evidence at transcript level"/>
<name>B8LPC0_PICSI</name>
<accession>B8LPC0</accession>
<reference evidence="1" key="1">
    <citation type="submission" date="2007-06" db="EMBL/GenBank/DDBJ databases">
        <title>Full length cDNA sequences from Sitka Spruce (Picea sitchensis).</title>
        <authorList>
            <person name="Ralph S.G."/>
            <person name="Chun H.E."/>
            <person name="Liao N."/>
            <person name="Ali J."/>
            <person name="Reid K."/>
            <person name="Kolosova N."/>
            <person name="Cooper N."/>
            <person name="Cullis C."/>
            <person name="Jancsik S."/>
            <person name="Moore R."/>
            <person name="Mayo M."/>
            <person name="Wagner S."/>
            <person name="Holt R.A."/>
            <person name="Jones S.J.M."/>
            <person name="Marra M.A."/>
            <person name="Ritland C.E."/>
            <person name="Ritland K."/>
            <person name="Bohlmann J."/>
        </authorList>
    </citation>
    <scope>NUCLEOTIDE SEQUENCE</scope>
    <source>
        <tissue evidence="1">Green portion of the leader tissue</tissue>
    </source>
</reference>
<protein>
    <submittedName>
        <fullName evidence="1">Uncharacterized protein</fullName>
    </submittedName>
</protein>
<sequence length="41" mass="4747">MLLRPYCVGIRDCGTNFKTLNKFIFLPLTVCTFTTQNTMIM</sequence>
<dbReference type="AlphaFoldDB" id="B8LPC0"/>
<evidence type="ECO:0000313" key="1">
    <source>
        <dbReference type="EMBL" id="ABR17500.1"/>
    </source>
</evidence>